<reference evidence="1 2" key="1">
    <citation type="journal article" date="2011" name="Appl. Environ. Microbiol.">
        <title>Complete genome sequence of the fish pathogen Flavobacterium branchiophilum.</title>
        <authorList>
            <consortium name="1:IP"/>
            <consortium name="Microbial Evolutionary Genomics,F-75015 Paris"/>
            <consortium name="France 2:CNRS"/>
            <consortium name="URA2171"/>
            <consortium name="F-75015 Paris,France 3:Unite de Virologie et Immunologie Mol."/>
            <consortium name="INRA,78352 Jouy en Josas Cedex"/>
            <consortium name="France. 4:Unite de Mathemathique"/>
            <consortium name="Informatique et Genome,INRA"/>
            <consortium name="78352 Jouy en Josas Cedex"/>
            <consortium name="France. 5:CEA/Genoscope"/>
            <consortium name="Evry"/>
            <consortium name="France"/>
            <person name="Touchon M."/>
            <person name="Barbier P."/>
            <person name="Bernardet J.F."/>
            <person name="Loux V."/>
            <person name="Vacherie B."/>
            <person name="Barbe V."/>
            <person name="Rocha E.P."/>
            <person name="Duchaud E."/>
        </authorList>
    </citation>
    <scope>NUCLEOTIDE SEQUENCE [LARGE SCALE GENOMIC DNA]</scope>
    <source>
        <strain evidence="1 2">FL-15</strain>
    </source>
</reference>
<dbReference type="eggNOG" id="ENOG5033FWC">
    <property type="taxonomic scope" value="Bacteria"/>
</dbReference>
<gene>
    <name evidence="1" type="ordered locus">FBFL15_2840</name>
</gene>
<dbReference type="InterPro" id="IPR025560">
    <property type="entry name" value="Imm22"/>
</dbReference>
<dbReference type="Proteomes" id="UP000009186">
    <property type="component" value="Chromosome"/>
</dbReference>
<keyword evidence="2" id="KW-1185">Reference proteome</keyword>
<accession>G2Z5L8</accession>
<dbReference type="AlphaFoldDB" id="G2Z5L8"/>
<protein>
    <recommendedName>
        <fullName evidence="3">Immunity protein 22 of polymorphic toxin system</fullName>
    </recommendedName>
</protein>
<dbReference type="HOGENOM" id="CLU_1936551_0_0_10"/>
<dbReference type="EMBL" id="FQ859183">
    <property type="protein sequence ID" value="CCB70816.1"/>
    <property type="molecule type" value="Genomic_DNA"/>
</dbReference>
<sequence>MDYTDKIFLWLGIFNGSKNEFNLYFDQSKGYLLDEYGNDRLPEEIELSQFSKDLGEDFTYDEDFIGYLLFPNSIEILEILEEVPINHSEKESVIKKCIELGLNDANAVYWYSDEITPNPNISYNGLKYIGEYLAE</sequence>
<dbReference type="Pfam" id="PF14112">
    <property type="entry name" value="DUF4284"/>
    <property type="match status" value="1"/>
</dbReference>
<evidence type="ECO:0000313" key="2">
    <source>
        <dbReference type="Proteomes" id="UP000009186"/>
    </source>
</evidence>
<name>G2Z5L8_FLABF</name>
<evidence type="ECO:0000313" key="1">
    <source>
        <dbReference type="EMBL" id="CCB70816.1"/>
    </source>
</evidence>
<dbReference type="KEGG" id="fbr:FBFL15_2840"/>
<organism evidence="1 2">
    <name type="scientific">Flavobacterium branchiophilum (strain FL-15)</name>
    <dbReference type="NCBI Taxonomy" id="1034807"/>
    <lineage>
        <taxon>Bacteria</taxon>
        <taxon>Pseudomonadati</taxon>
        <taxon>Bacteroidota</taxon>
        <taxon>Flavobacteriia</taxon>
        <taxon>Flavobacteriales</taxon>
        <taxon>Flavobacteriaceae</taxon>
        <taxon>Flavobacterium</taxon>
    </lineage>
</organism>
<dbReference type="RefSeq" id="WP_014085268.1">
    <property type="nucleotide sequence ID" value="NC_016001.1"/>
</dbReference>
<proteinExistence type="predicted"/>
<evidence type="ECO:0008006" key="3">
    <source>
        <dbReference type="Google" id="ProtNLM"/>
    </source>
</evidence>